<name>D1YW38_METPS</name>
<dbReference type="InterPro" id="IPR011322">
    <property type="entry name" value="N-reg_PII-like_a/b"/>
</dbReference>
<accession>D1YW38</accession>
<dbReference type="PROSITE" id="PS51343">
    <property type="entry name" value="PII_GLNB_DOM"/>
    <property type="match status" value="1"/>
</dbReference>
<dbReference type="PATRIC" id="fig|304371.9.peg.604"/>
<reference evidence="2 3" key="2">
    <citation type="journal article" date="2008" name="Int. J. Syst. Evol. Microbiol.">
        <title>Methanocella paludicola gen. nov., sp. nov., a methane-producing archaeon, the first isolate of the lineage 'Rice Cluster I', and proposal of the new archaeal order Methanocellales ord. nov.</title>
        <authorList>
            <person name="Sakai S."/>
            <person name="Imachi H."/>
            <person name="Hanada S."/>
            <person name="Ohashi A."/>
            <person name="Harada H."/>
            <person name="Kamagata Y."/>
        </authorList>
    </citation>
    <scope>NUCLEOTIDE SEQUENCE [LARGE SCALE GENOMIC DNA]</scope>
    <source>
        <strain evidence="3">DSM 17711 / JCM 13418 / NBRC 101707 / SANAE</strain>
    </source>
</reference>
<evidence type="ECO:0000313" key="2">
    <source>
        <dbReference type="EMBL" id="BAI60660.1"/>
    </source>
</evidence>
<dbReference type="PROSITE" id="PS00638">
    <property type="entry name" value="PII_GLNB_CTER"/>
    <property type="match status" value="1"/>
</dbReference>
<dbReference type="Proteomes" id="UP000001882">
    <property type="component" value="Chromosome"/>
</dbReference>
<dbReference type="GeneID" id="8680649"/>
<dbReference type="GO" id="GO:0005524">
    <property type="term" value="F:ATP binding"/>
    <property type="evidence" value="ECO:0007669"/>
    <property type="project" value="TreeGrafter"/>
</dbReference>
<dbReference type="Pfam" id="PF00543">
    <property type="entry name" value="P-II"/>
    <property type="match status" value="1"/>
</dbReference>
<dbReference type="KEGG" id="mpd:MCP_0588"/>
<sequence>MKMVQAIIRPERLDAVKKALEDQGFIALTIIESKGRGEQKGITLEYRGKKVEVDMLPKIKIEVVVHDEDVEKIISIVRGAGRTGKFGDGKIFVMPVEMMAKVRTDEVWT</sequence>
<dbReference type="SMART" id="SM00938">
    <property type="entry name" value="P-II"/>
    <property type="match status" value="1"/>
</dbReference>
<evidence type="ECO:0000313" key="3">
    <source>
        <dbReference type="Proteomes" id="UP000001882"/>
    </source>
</evidence>
<dbReference type="SUPFAM" id="SSF54913">
    <property type="entry name" value="GlnB-like"/>
    <property type="match status" value="1"/>
</dbReference>
<dbReference type="PRINTS" id="PR00340">
    <property type="entry name" value="PIIGLNB"/>
</dbReference>
<dbReference type="InParanoid" id="D1YW38"/>
<dbReference type="GO" id="GO:0005829">
    <property type="term" value="C:cytosol"/>
    <property type="evidence" value="ECO:0007669"/>
    <property type="project" value="TreeGrafter"/>
</dbReference>
<reference evidence="3" key="3">
    <citation type="journal article" date="2011" name="PLoS ONE">
        <title>Genome sequence of a mesophilic hydrogenotrophic methanogen Methanocella paludicola, the first cultivated representative of the order Methanocellales.</title>
        <authorList>
            <person name="Sakai S."/>
            <person name="Takaki Y."/>
            <person name="Shimamura S."/>
            <person name="Sekine M."/>
            <person name="Tajima T."/>
            <person name="Kosugi H."/>
            <person name="Ichikawa N."/>
            <person name="Tasumi E."/>
            <person name="Hiraki A.T."/>
            <person name="Shimizu A."/>
            <person name="Kato Y."/>
            <person name="Nishiko R."/>
            <person name="Mori K."/>
            <person name="Fujita N."/>
            <person name="Imachi H."/>
            <person name="Takai K."/>
        </authorList>
    </citation>
    <scope>NUCLEOTIDE SEQUENCE [LARGE SCALE GENOMIC DNA]</scope>
    <source>
        <strain evidence="3">DSM 17711 / JCM 13418 / NBRC 101707 / SANAE</strain>
    </source>
</reference>
<reference evidence="2 3" key="1">
    <citation type="journal article" date="2007" name="Appl. Environ. Microbiol.">
        <title>Isolation of key methanogens for global methane emission from rice paddy fields: a novel isolate affiliated with the clone cluster rice cluster I.</title>
        <authorList>
            <person name="Sakai S."/>
            <person name="Imachi H."/>
            <person name="Sekiguchi Y."/>
            <person name="Ohashi A."/>
            <person name="Harada H."/>
            <person name="Kamagata Y."/>
        </authorList>
    </citation>
    <scope>NUCLEOTIDE SEQUENCE [LARGE SCALE GENOMIC DNA]</scope>
    <source>
        <strain evidence="3">DSM 17711 / JCM 13418 / NBRC 101707 / SANAE</strain>
    </source>
</reference>
<evidence type="ECO:0000256" key="1">
    <source>
        <dbReference type="RuleBase" id="RU003936"/>
    </source>
</evidence>
<dbReference type="RefSeq" id="WP_012899340.1">
    <property type="nucleotide sequence ID" value="NC_013665.1"/>
</dbReference>
<proteinExistence type="inferred from homology"/>
<dbReference type="AlphaFoldDB" id="D1YW38"/>
<organism evidence="2 3">
    <name type="scientific">Methanocella paludicola (strain DSM 17711 / JCM 13418 / NBRC 101707 / SANAE)</name>
    <dbReference type="NCBI Taxonomy" id="304371"/>
    <lineage>
        <taxon>Archaea</taxon>
        <taxon>Methanobacteriati</taxon>
        <taxon>Methanobacteriota</taxon>
        <taxon>Stenosarchaea group</taxon>
        <taxon>Methanomicrobia</taxon>
        <taxon>Methanocellales</taxon>
        <taxon>Methanocellaceae</taxon>
        <taxon>Methanocella</taxon>
    </lineage>
</organism>
<dbReference type="FunCoup" id="D1YW38">
    <property type="interactions" value="43"/>
</dbReference>
<keyword evidence="3" id="KW-1185">Reference proteome</keyword>
<dbReference type="STRING" id="304371.MCP_0588"/>
<gene>
    <name evidence="2" type="ordered locus">MCP_0588</name>
</gene>
<dbReference type="Gene3D" id="3.30.70.120">
    <property type="match status" value="1"/>
</dbReference>
<protein>
    <submittedName>
        <fullName evidence="2">Nitrogen regulatory protein P-II</fullName>
    </submittedName>
</protein>
<dbReference type="OrthoDB" id="10960at2157"/>
<dbReference type="EMBL" id="AP011532">
    <property type="protein sequence ID" value="BAI60660.1"/>
    <property type="molecule type" value="Genomic_DNA"/>
</dbReference>
<dbReference type="GO" id="GO:0006808">
    <property type="term" value="P:regulation of nitrogen utilization"/>
    <property type="evidence" value="ECO:0007669"/>
    <property type="project" value="InterPro"/>
</dbReference>
<dbReference type="InterPro" id="IPR017918">
    <property type="entry name" value="N-reg_PII_CS"/>
</dbReference>
<dbReference type="eggNOG" id="arCOG02305">
    <property type="taxonomic scope" value="Archaea"/>
</dbReference>
<dbReference type="InterPro" id="IPR002187">
    <property type="entry name" value="N-reg_PII"/>
</dbReference>
<dbReference type="PANTHER" id="PTHR30115:SF11">
    <property type="entry name" value="NITROGEN REGULATORY PROTEIN P-II HOMOLOG"/>
    <property type="match status" value="1"/>
</dbReference>
<dbReference type="GO" id="GO:0030234">
    <property type="term" value="F:enzyme regulator activity"/>
    <property type="evidence" value="ECO:0007669"/>
    <property type="project" value="InterPro"/>
</dbReference>
<dbReference type="PANTHER" id="PTHR30115">
    <property type="entry name" value="NITROGEN REGULATORY PROTEIN P-II"/>
    <property type="match status" value="1"/>
</dbReference>
<comment type="similarity">
    <text evidence="1">Belongs to the P(II) protein family.</text>
</comment>
<dbReference type="InterPro" id="IPR015867">
    <property type="entry name" value="N-reg_PII/ATP_PRibTrfase_C"/>
</dbReference>